<evidence type="ECO:0000256" key="2">
    <source>
        <dbReference type="ARBA" id="ARBA00017823"/>
    </source>
</evidence>
<dbReference type="RefSeq" id="WP_097062765.1">
    <property type="nucleotide sequence ID" value="NZ_OBMI01000001.1"/>
</dbReference>
<dbReference type="InterPro" id="IPR035890">
    <property type="entry name" value="Anti-sigma-28_factor_FlgM_sf"/>
</dbReference>
<evidence type="ECO:0000256" key="6">
    <source>
        <dbReference type="ARBA" id="ARBA00023163"/>
    </source>
</evidence>
<evidence type="ECO:0000259" key="9">
    <source>
        <dbReference type="Pfam" id="PF04316"/>
    </source>
</evidence>
<evidence type="ECO:0000256" key="5">
    <source>
        <dbReference type="ARBA" id="ARBA00023015"/>
    </source>
</evidence>
<reference evidence="10 11" key="1">
    <citation type="submission" date="2017-07" db="EMBL/GenBank/DDBJ databases">
        <authorList>
            <person name="Sun Z.S."/>
            <person name="Albrecht U."/>
            <person name="Echele G."/>
            <person name="Lee C.C."/>
        </authorList>
    </citation>
    <scope>NUCLEOTIDE SEQUENCE [LARGE SCALE GENOMIC DNA]</scope>
    <source>
        <strain evidence="10 11">CGMCC 1.12672</strain>
    </source>
</reference>
<evidence type="ECO:0000256" key="3">
    <source>
        <dbReference type="ARBA" id="ARBA00022491"/>
    </source>
</evidence>
<dbReference type="OrthoDB" id="7392062at2"/>
<evidence type="ECO:0000256" key="1">
    <source>
        <dbReference type="ARBA" id="ARBA00005322"/>
    </source>
</evidence>
<name>A0A285QEB8_9SPHN</name>
<dbReference type="GO" id="GO:0045892">
    <property type="term" value="P:negative regulation of DNA-templated transcription"/>
    <property type="evidence" value="ECO:0007669"/>
    <property type="project" value="InterPro"/>
</dbReference>
<dbReference type="InterPro" id="IPR007412">
    <property type="entry name" value="FlgM"/>
</dbReference>
<evidence type="ECO:0000256" key="8">
    <source>
        <dbReference type="ARBA" id="ARBA00030117"/>
    </source>
</evidence>
<evidence type="ECO:0000313" key="11">
    <source>
        <dbReference type="Proteomes" id="UP000219494"/>
    </source>
</evidence>
<dbReference type="InterPro" id="IPR031316">
    <property type="entry name" value="FlgM_C"/>
</dbReference>
<evidence type="ECO:0000256" key="4">
    <source>
        <dbReference type="ARBA" id="ARBA00022795"/>
    </source>
</evidence>
<keyword evidence="11" id="KW-1185">Reference proteome</keyword>
<keyword evidence="4" id="KW-1005">Bacterial flagellum biogenesis</keyword>
<dbReference type="SUPFAM" id="SSF101498">
    <property type="entry name" value="Anti-sigma factor FlgM"/>
    <property type="match status" value="1"/>
</dbReference>
<sequence>MVDPVGTKATASVDRRLAPVAPVSAVKAAEPQVNVAGTQAASTLQALSQPAAASAPVDADRVAKIKKAIQDGNFPLVPSTIADRLLALKLEWKPNDPA</sequence>
<evidence type="ECO:0000256" key="7">
    <source>
        <dbReference type="ARBA" id="ARBA00024739"/>
    </source>
</evidence>
<dbReference type="AlphaFoldDB" id="A0A285QEB8"/>
<protein>
    <recommendedName>
        <fullName evidence="2">Negative regulator of flagellin synthesis</fullName>
    </recommendedName>
    <alternativeName>
        <fullName evidence="8">Anti-sigma-28 factor</fullName>
    </alternativeName>
</protein>
<accession>A0A285QEB8</accession>
<dbReference type="EMBL" id="OBMI01000001">
    <property type="protein sequence ID" value="SOB80186.1"/>
    <property type="molecule type" value="Genomic_DNA"/>
</dbReference>
<dbReference type="Proteomes" id="UP000219494">
    <property type="component" value="Unassembled WGS sequence"/>
</dbReference>
<feature type="domain" description="Anti-sigma-28 factor FlgM C-terminal" evidence="9">
    <location>
        <begin position="39"/>
        <end position="86"/>
    </location>
</feature>
<comment type="similarity">
    <text evidence="1">Belongs to the FlgM family.</text>
</comment>
<dbReference type="GO" id="GO:0044781">
    <property type="term" value="P:bacterial-type flagellum organization"/>
    <property type="evidence" value="ECO:0007669"/>
    <property type="project" value="UniProtKB-KW"/>
</dbReference>
<dbReference type="Pfam" id="PF04316">
    <property type="entry name" value="FlgM"/>
    <property type="match status" value="1"/>
</dbReference>
<keyword evidence="3" id="KW-0678">Repressor</keyword>
<keyword evidence="5" id="KW-0805">Transcription regulation</keyword>
<organism evidence="10 11">
    <name type="scientific">Sphingomonas guangdongensis</name>
    <dbReference type="NCBI Taxonomy" id="1141890"/>
    <lineage>
        <taxon>Bacteria</taxon>
        <taxon>Pseudomonadati</taxon>
        <taxon>Pseudomonadota</taxon>
        <taxon>Alphaproteobacteria</taxon>
        <taxon>Sphingomonadales</taxon>
        <taxon>Sphingomonadaceae</taxon>
        <taxon>Sphingomonas</taxon>
    </lineage>
</organism>
<keyword evidence="6" id="KW-0804">Transcription</keyword>
<proteinExistence type="inferred from homology"/>
<comment type="function">
    <text evidence="7">Responsible for the coupling of flagellin expression to flagellar assembly by preventing expression of the flagellin genes when a component of the middle class of proteins is defective. It negatively regulates flagellar genes by inhibiting the activity of FliA by directly binding to FliA.</text>
</comment>
<dbReference type="NCBIfam" id="TIGR03824">
    <property type="entry name" value="FlgM_jcvi"/>
    <property type="match status" value="1"/>
</dbReference>
<evidence type="ECO:0000313" key="10">
    <source>
        <dbReference type="EMBL" id="SOB80186.1"/>
    </source>
</evidence>
<gene>
    <name evidence="10" type="ORF">SAMN06297144_0932</name>
</gene>